<sequence length="43" mass="4672">MVPCHRVNGSSLALTGYAGGLKLKRALLDFERGVNRVLNQDSD</sequence>
<dbReference type="InterPro" id="IPR036217">
    <property type="entry name" value="MethylDNA_cys_MeTrfase_DNAb"/>
</dbReference>
<reference evidence="3 4" key="1">
    <citation type="submission" date="2017-06" db="EMBL/GenBank/DDBJ databases">
        <title>Sequencing and comparative analysis of myxobacterial genomes.</title>
        <authorList>
            <person name="Rupp O."/>
            <person name="Goesmann A."/>
            <person name="Sogaard-Andersen L."/>
        </authorList>
    </citation>
    <scope>NUCLEOTIDE SEQUENCE [LARGE SCALE GENOMIC DNA]</scope>
    <source>
        <strain evidence="3 4">DSM 52655</strain>
    </source>
</reference>
<dbReference type="EMBL" id="CP022098">
    <property type="protein sequence ID" value="ATB40468.1"/>
    <property type="molecule type" value="Genomic_DNA"/>
</dbReference>
<dbReference type="GO" id="GO:0032259">
    <property type="term" value="P:methylation"/>
    <property type="evidence" value="ECO:0007669"/>
    <property type="project" value="UniProtKB-KW"/>
</dbReference>
<dbReference type="Proteomes" id="UP000217257">
    <property type="component" value="Chromosome"/>
</dbReference>
<name>A0A250JA81_9BACT</name>
<gene>
    <name evidence="3" type="ORF">CYFUS_005917</name>
</gene>
<feature type="domain" description="Methylated-DNA-[protein]-cysteine S-methyltransferase DNA binding" evidence="2">
    <location>
        <begin position="2"/>
        <end position="32"/>
    </location>
</feature>
<dbReference type="KEGG" id="cfus:CYFUS_005917"/>
<organism evidence="3 4">
    <name type="scientific">Cystobacter fuscus</name>
    <dbReference type="NCBI Taxonomy" id="43"/>
    <lineage>
        <taxon>Bacteria</taxon>
        <taxon>Pseudomonadati</taxon>
        <taxon>Myxococcota</taxon>
        <taxon>Myxococcia</taxon>
        <taxon>Myxococcales</taxon>
        <taxon>Cystobacterineae</taxon>
        <taxon>Archangiaceae</taxon>
        <taxon>Cystobacter</taxon>
    </lineage>
</organism>
<evidence type="ECO:0000313" key="4">
    <source>
        <dbReference type="Proteomes" id="UP000217257"/>
    </source>
</evidence>
<dbReference type="InterPro" id="IPR014048">
    <property type="entry name" value="MethylDNA_cys_MeTrfase_DNA-bd"/>
</dbReference>
<evidence type="ECO:0000256" key="1">
    <source>
        <dbReference type="ARBA" id="ARBA00022763"/>
    </source>
</evidence>
<protein>
    <submittedName>
        <fullName evidence="3">Cysteine methyltransferase</fullName>
    </submittedName>
</protein>
<dbReference type="GO" id="GO:0008168">
    <property type="term" value="F:methyltransferase activity"/>
    <property type="evidence" value="ECO:0007669"/>
    <property type="project" value="UniProtKB-KW"/>
</dbReference>
<proteinExistence type="predicted"/>
<dbReference type="InterPro" id="IPR036388">
    <property type="entry name" value="WH-like_DNA-bd_sf"/>
</dbReference>
<dbReference type="SUPFAM" id="SSF46767">
    <property type="entry name" value="Methylated DNA-protein cysteine methyltransferase, C-terminal domain"/>
    <property type="match status" value="1"/>
</dbReference>
<dbReference type="GO" id="GO:0006281">
    <property type="term" value="P:DNA repair"/>
    <property type="evidence" value="ECO:0007669"/>
    <property type="project" value="InterPro"/>
</dbReference>
<evidence type="ECO:0000313" key="3">
    <source>
        <dbReference type="EMBL" id="ATB40468.1"/>
    </source>
</evidence>
<dbReference type="Gene3D" id="1.10.10.10">
    <property type="entry name" value="Winged helix-like DNA-binding domain superfamily/Winged helix DNA-binding domain"/>
    <property type="match status" value="1"/>
</dbReference>
<accession>A0A250JA81</accession>
<evidence type="ECO:0000259" key="2">
    <source>
        <dbReference type="Pfam" id="PF01035"/>
    </source>
</evidence>
<keyword evidence="3" id="KW-0489">Methyltransferase</keyword>
<dbReference type="AlphaFoldDB" id="A0A250JA81"/>
<keyword evidence="1" id="KW-0227">DNA damage</keyword>
<keyword evidence="3" id="KW-0808">Transferase</keyword>
<dbReference type="Pfam" id="PF01035">
    <property type="entry name" value="DNA_binding_1"/>
    <property type="match status" value="1"/>
</dbReference>